<feature type="transmembrane region" description="Helical" evidence="6">
    <location>
        <begin position="199"/>
        <end position="222"/>
    </location>
</feature>
<keyword evidence="3 6" id="KW-0812">Transmembrane</keyword>
<evidence type="ECO:0000256" key="5">
    <source>
        <dbReference type="ARBA" id="ARBA00023136"/>
    </source>
</evidence>
<evidence type="ECO:0000313" key="9">
    <source>
        <dbReference type="Proteomes" id="UP000323521"/>
    </source>
</evidence>
<organism evidence="8 9">
    <name type="scientific">Formimonas warabiya</name>
    <dbReference type="NCBI Taxonomy" id="1761012"/>
    <lineage>
        <taxon>Bacteria</taxon>
        <taxon>Bacillati</taxon>
        <taxon>Bacillota</taxon>
        <taxon>Clostridia</taxon>
        <taxon>Eubacteriales</taxon>
        <taxon>Peptococcaceae</taxon>
        <taxon>Candidatus Formimonas</taxon>
    </lineage>
</organism>
<dbReference type="InterPro" id="IPR052528">
    <property type="entry name" value="Sugar_transport-like"/>
</dbReference>
<dbReference type="EMBL" id="CP017634">
    <property type="protein sequence ID" value="ATW26588.1"/>
    <property type="molecule type" value="Genomic_DNA"/>
</dbReference>
<keyword evidence="9" id="KW-1185">Reference proteome</keyword>
<evidence type="ECO:0000256" key="3">
    <source>
        <dbReference type="ARBA" id="ARBA00022692"/>
    </source>
</evidence>
<dbReference type="PANTHER" id="PTHR23526:SF2">
    <property type="entry name" value="MAJOR FACILITATOR SUPERFAMILY (MFS) PROFILE DOMAIN-CONTAINING PROTEIN"/>
    <property type="match status" value="1"/>
</dbReference>
<proteinExistence type="predicted"/>
<feature type="transmembrane region" description="Helical" evidence="6">
    <location>
        <begin position="69"/>
        <end position="85"/>
    </location>
</feature>
<feature type="transmembrane region" description="Helical" evidence="6">
    <location>
        <begin position="91"/>
        <end position="115"/>
    </location>
</feature>
<reference evidence="8 9" key="1">
    <citation type="submission" date="2016-10" db="EMBL/GenBank/DDBJ databases">
        <title>Complete Genome Sequence of Peptococcaceae strain DCMF.</title>
        <authorList>
            <person name="Edwards R.J."/>
            <person name="Holland S.I."/>
            <person name="Deshpande N.P."/>
            <person name="Wong Y.K."/>
            <person name="Ertan H."/>
            <person name="Manefield M."/>
            <person name="Russell T.L."/>
            <person name="Lee M.J."/>
        </authorList>
    </citation>
    <scope>NUCLEOTIDE SEQUENCE [LARGE SCALE GENOMIC DNA]</scope>
    <source>
        <strain evidence="8 9">DCMF</strain>
    </source>
</reference>
<evidence type="ECO:0000256" key="4">
    <source>
        <dbReference type="ARBA" id="ARBA00022989"/>
    </source>
</evidence>
<feature type="transmembrane region" description="Helical" evidence="6">
    <location>
        <begin position="158"/>
        <end position="178"/>
    </location>
</feature>
<keyword evidence="2" id="KW-0813">Transport</keyword>
<dbReference type="InterPro" id="IPR020846">
    <property type="entry name" value="MFS_dom"/>
</dbReference>
<dbReference type="PROSITE" id="PS50850">
    <property type="entry name" value="MFS"/>
    <property type="match status" value="1"/>
</dbReference>
<dbReference type="RefSeq" id="WP_148135909.1">
    <property type="nucleotide sequence ID" value="NZ_CP017634.1"/>
</dbReference>
<dbReference type="OrthoDB" id="9773404at2"/>
<dbReference type="GO" id="GO:0005886">
    <property type="term" value="C:plasma membrane"/>
    <property type="evidence" value="ECO:0007669"/>
    <property type="project" value="UniProtKB-SubCell"/>
</dbReference>
<evidence type="ECO:0000256" key="6">
    <source>
        <dbReference type="SAM" id="Phobius"/>
    </source>
</evidence>
<feature type="domain" description="Major facilitator superfamily (MFS) profile" evidence="7">
    <location>
        <begin position="1"/>
        <end position="392"/>
    </location>
</feature>
<dbReference type="InterPro" id="IPR001958">
    <property type="entry name" value="Tet-R_TetA/multi-R_MdtG-like"/>
</dbReference>
<feature type="transmembrane region" description="Helical" evidence="6">
    <location>
        <begin position="127"/>
        <end position="146"/>
    </location>
</feature>
<name>A0A3G1KVS0_FORW1</name>
<protein>
    <recommendedName>
        <fullName evidence="7">Major facilitator superfamily (MFS) profile domain-containing protein</fullName>
    </recommendedName>
</protein>
<evidence type="ECO:0000313" key="8">
    <source>
        <dbReference type="EMBL" id="ATW26588.1"/>
    </source>
</evidence>
<feature type="transmembrane region" description="Helical" evidence="6">
    <location>
        <begin position="34"/>
        <end position="57"/>
    </location>
</feature>
<accession>A0A3G1KVS0</accession>
<sequence>MAQGIGILFITLVFQISAQINRPLVPLLGEHLGLSGVTIGLVIAIQAFLPFFLSIPVGQMVDTCGCRRVLRLGSYLTIGTGVLYFCSHGVFMLILAQILSGVGQLLIWLSVQTAATQLKTSVSARDSYIGFFGSFSAVGQFLAPIMGGVAADIWGYRIALFMLSGLGIFLLLGAAAVPETRIDRLSSPRRSTIRSYREGGSILINNKGVQLTVLAGCIPVFVTQIRSSFLPLYLHNLSFSNTSIGMIVGLGSLAAIFCRAMMGPMIIWLGRRTVLYMSLFTSFLPMAAVPLFHGFWPLACLSAISGWGGGINEPMTMSLLAAYTTKCQRGVAMGLRLTGNRASQFLAPLLYTVFYRYHGLAGSFIDFGILLTFWGVGCISFIAYYGLGSGLGIRENVRGVKGLSEDRLSGGQVP</sequence>
<dbReference type="KEGG" id="fwa:DCMF_19170"/>
<dbReference type="InterPro" id="IPR011701">
    <property type="entry name" value="MFS"/>
</dbReference>
<dbReference type="Gene3D" id="1.20.1250.20">
    <property type="entry name" value="MFS general substrate transporter like domains"/>
    <property type="match status" value="1"/>
</dbReference>
<evidence type="ECO:0000256" key="2">
    <source>
        <dbReference type="ARBA" id="ARBA00022448"/>
    </source>
</evidence>
<dbReference type="Pfam" id="PF07690">
    <property type="entry name" value="MFS_1"/>
    <property type="match status" value="1"/>
</dbReference>
<dbReference type="InterPro" id="IPR036259">
    <property type="entry name" value="MFS_trans_sf"/>
</dbReference>
<keyword evidence="4 6" id="KW-1133">Transmembrane helix</keyword>
<keyword evidence="5 6" id="KW-0472">Membrane</keyword>
<feature type="transmembrane region" description="Helical" evidence="6">
    <location>
        <begin position="242"/>
        <end position="262"/>
    </location>
</feature>
<dbReference type="GO" id="GO:0022857">
    <property type="term" value="F:transmembrane transporter activity"/>
    <property type="evidence" value="ECO:0007669"/>
    <property type="project" value="InterPro"/>
</dbReference>
<dbReference type="Proteomes" id="UP000323521">
    <property type="component" value="Chromosome"/>
</dbReference>
<dbReference type="SUPFAM" id="SSF103473">
    <property type="entry name" value="MFS general substrate transporter"/>
    <property type="match status" value="1"/>
</dbReference>
<dbReference type="AlphaFoldDB" id="A0A3G1KVS0"/>
<evidence type="ECO:0000259" key="7">
    <source>
        <dbReference type="PROSITE" id="PS50850"/>
    </source>
</evidence>
<dbReference type="PRINTS" id="PR01035">
    <property type="entry name" value="TCRTETA"/>
</dbReference>
<dbReference type="PANTHER" id="PTHR23526">
    <property type="entry name" value="INTEGRAL MEMBRANE TRANSPORT PROTEIN-RELATED"/>
    <property type="match status" value="1"/>
</dbReference>
<gene>
    <name evidence="8" type="ORF">DCMF_19170</name>
</gene>
<feature type="transmembrane region" description="Helical" evidence="6">
    <location>
        <begin position="364"/>
        <end position="387"/>
    </location>
</feature>
<feature type="transmembrane region" description="Helical" evidence="6">
    <location>
        <begin position="274"/>
        <end position="296"/>
    </location>
</feature>
<comment type="subcellular location">
    <subcellularLocation>
        <location evidence="1">Cell membrane</location>
        <topology evidence="1">Multi-pass membrane protein</topology>
    </subcellularLocation>
</comment>
<evidence type="ECO:0000256" key="1">
    <source>
        <dbReference type="ARBA" id="ARBA00004651"/>
    </source>
</evidence>